<dbReference type="Pfam" id="PF05193">
    <property type="entry name" value="Peptidase_M16_C"/>
    <property type="match status" value="1"/>
</dbReference>
<dbReference type="Pfam" id="PF00675">
    <property type="entry name" value="Peptidase_M16"/>
    <property type="match status" value="1"/>
</dbReference>
<sequence length="440" mass="47510">MKLSRFFSIALTTGFLGLVFPAHAVEIQRVVSPGGIEAWLVEDDTVPIIAMNFAFEGGTAQDPDGKEGVTQFMTAMLDEGAGELDSIAYKTRLEDLAIGISFSADRDHVYGSLRTLTTTRDEAFDMLALAVNSPRFDAEPLDRVRAQMVSNVRREEQEPDAVAGKVFMDAMFGDHPYAKPSGGTLETLGSMSGEDLETQKTRVFATGTLTVGVVGAIDAQTLAPLLDKVFTDLPAEPDLAVIADVDPNAGAQVHVTLDTPQTTVLFGLPGLKRDDPDYQAAFVMNHILGGGSFTSWLYEEVREKRGLTYGVYSYLAPYEHTGMLSGSASTRADRAGETVAVILDQIQRMASEGPTEDELASAKRFLTGSYGLRFDTSAKIARQLVALKIAGLGIDYFDRRNAEIEAVTLADVQRAAKRLLEGQQPTIVSVGPVDPKTMVQ</sequence>
<dbReference type="EMBL" id="BMFA01000007">
    <property type="protein sequence ID" value="GGB52616.1"/>
    <property type="molecule type" value="Genomic_DNA"/>
</dbReference>
<dbReference type="GO" id="GO:0046872">
    <property type="term" value="F:metal ion binding"/>
    <property type="evidence" value="ECO:0007669"/>
    <property type="project" value="InterPro"/>
</dbReference>
<evidence type="ECO:0000313" key="4">
    <source>
        <dbReference type="EMBL" id="GGB52616.1"/>
    </source>
</evidence>
<gene>
    <name evidence="4" type="ORF">GCM10011316_25820</name>
</gene>
<dbReference type="Gene3D" id="3.30.830.10">
    <property type="entry name" value="Metalloenzyme, LuxS/M16 peptidase-like"/>
    <property type="match status" value="2"/>
</dbReference>
<reference evidence="4" key="2">
    <citation type="submission" date="2020-09" db="EMBL/GenBank/DDBJ databases">
        <authorList>
            <person name="Sun Q."/>
            <person name="Zhou Y."/>
        </authorList>
    </citation>
    <scope>NUCLEOTIDE SEQUENCE</scope>
    <source>
        <strain evidence="4">CGMCC 1.12426</strain>
    </source>
</reference>
<evidence type="ECO:0000313" key="5">
    <source>
        <dbReference type="Proteomes" id="UP000605148"/>
    </source>
</evidence>
<keyword evidence="5" id="KW-1185">Reference proteome</keyword>
<evidence type="ECO:0000256" key="1">
    <source>
        <dbReference type="SAM" id="SignalP"/>
    </source>
</evidence>
<feature type="signal peptide" evidence="1">
    <location>
        <begin position="1"/>
        <end position="24"/>
    </location>
</feature>
<comment type="caution">
    <text evidence="4">The sequence shown here is derived from an EMBL/GenBank/DDBJ whole genome shotgun (WGS) entry which is preliminary data.</text>
</comment>
<dbReference type="OrthoDB" id="9811314at2"/>
<dbReference type="PANTHER" id="PTHR11851:SF224">
    <property type="entry name" value="PROCESSING PROTEASE"/>
    <property type="match status" value="1"/>
</dbReference>
<reference evidence="4" key="1">
    <citation type="journal article" date="2014" name="Int. J. Syst. Evol. Microbiol.">
        <title>Complete genome sequence of Corynebacterium casei LMG S-19264T (=DSM 44701T), isolated from a smear-ripened cheese.</title>
        <authorList>
            <consortium name="US DOE Joint Genome Institute (JGI-PGF)"/>
            <person name="Walter F."/>
            <person name="Albersmeier A."/>
            <person name="Kalinowski J."/>
            <person name="Ruckert C."/>
        </authorList>
    </citation>
    <scope>NUCLEOTIDE SEQUENCE</scope>
    <source>
        <strain evidence="4">CGMCC 1.12426</strain>
    </source>
</reference>
<feature type="domain" description="Peptidase M16 C-terminal" evidence="3">
    <location>
        <begin position="192"/>
        <end position="364"/>
    </location>
</feature>
<proteinExistence type="predicted"/>
<dbReference type="InterPro" id="IPR011765">
    <property type="entry name" value="Pept_M16_N"/>
</dbReference>
<dbReference type="InterPro" id="IPR007863">
    <property type="entry name" value="Peptidase_M16_C"/>
</dbReference>
<dbReference type="Proteomes" id="UP000605148">
    <property type="component" value="Unassembled WGS sequence"/>
</dbReference>
<evidence type="ECO:0000259" key="3">
    <source>
        <dbReference type="Pfam" id="PF05193"/>
    </source>
</evidence>
<feature type="chain" id="PRO_5036698958" evidence="1">
    <location>
        <begin position="25"/>
        <end position="440"/>
    </location>
</feature>
<dbReference type="SUPFAM" id="SSF63411">
    <property type="entry name" value="LuxS/MPP-like metallohydrolase"/>
    <property type="match status" value="2"/>
</dbReference>
<protein>
    <submittedName>
        <fullName evidence="4">Peptidase M16</fullName>
    </submittedName>
</protein>
<keyword evidence="1" id="KW-0732">Signal</keyword>
<dbReference type="AlphaFoldDB" id="A0A916TKK0"/>
<dbReference type="InterPro" id="IPR050361">
    <property type="entry name" value="MPP/UQCRC_Complex"/>
</dbReference>
<dbReference type="PANTHER" id="PTHR11851">
    <property type="entry name" value="METALLOPROTEASE"/>
    <property type="match status" value="1"/>
</dbReference>
<organism evidence="4 5">
    <name type="scientific">Roseibium aquae</name>
    <dbReference type="NCBI Taxonomy" id="1323746"/>
    <lineage>
        <taxon>Bacteria</taxon>
        <taxon>Pseudomonadati</taxon>
        <taxon>Pseudomonadota</taxon>
        <taxon>Alphaproteobacteria</taxon>
        <taxon>Hyphomicrobiales</taxon>
        <taxon>Stappiaceae</taxon>
        <taxon>Roseibium</taxon>
    </lineage>
</organism>
<evidence type="ECO:0000259" key="2">
    <source>
        <dbReference type="Pfam" id="PF00675"/>
    </source>
</evidence>
<feature type="domain" description="Peptidase M16 N-terminal" evidence="2">
    <location>
        <begin position="45"/>
        <end position="180"/>
    </location>
</feature>
<name>A0A916TKK0_9HYPH</name>
<accession>A0A916TKK0</accession>
<dbReference type="InterPro" id="IPR011249">
    <property type="entry name" value="Metalloenz_LuxS/M16"/>
</dbReference>